<keyword evidence="4" id="KW-0732">Signal</keyword>
<feature type="chain" id="PRO_5042247204" evidence="4">
    <location>
        <begin position="29"/>
        <end position="432"/>
    </location>
</feature>
<dbReference type="GO" id="GO:0004190">
    <property type="term" value="F:aspartic-type endopeptidase activity"/>
    <property type="evidence" value="ECO:0007669"/>
    <property type="project" value="InterPro"/>
</dbReference>
<dbReference type="GO" id="GO:0005764">
    <property type="term" value="C:lysosome"/>
    <property type="evidence" value="ECO:0007669"/>
    <property type="project" value="TreeGrafter"/>
</dbReference>
<accession>A0AAD4N4Z0</accession>
<sequence length="432" mass="48645">MMLNFMSHNLTLLKIILFITFLIVKSSAYLSPSKVRLEDVSNYIWRGNVGFGTPNQTFKIQFAFNHDEFFVLGKNISIYGTGYVQKFDPSLSKTYKKEAKEFLWMYTLQYEGAKGPIGTDNISLGDSTESARLEFGVNEIEVFKYFDQADGILGLSPKCFDVCNMTLPVQQILSQYKSQMFTFWSNRPPQQDVSNGSALLTLGEIDKENCGDKWVYVPRNETSNSYAFYVHSMTISGMTFDMKKRMARITDTHGAPSMIMMSSDFIYYVLGQVGGYVKPAGFQSLFYAPCNASFPNITLKIGENGIDSVILTKKDYVWEYATDDLKSQCFLLFSEAKLDDATSISNYYLNLGNNFMNNHCFSYDLQNDRIGFADSLPPKKREEKGASDVGTEATPVTGVYSDNSTPADSAPGYKNSHLIFIIATFVLFALFL</sequence>
<keyword evidence="2" id="KW-1015">Disulfide bond</keyword>
<keyword evidence="7" id="KW-1185">Reference proteome</keyword>
<dbReference type="Gene3D" id="2.40.70.10">
    <property type="entry name" value="Acid Proteases"/>
    <property type="match status" value="2"/>
</dbReference>
<dbReference type="CDD" id="cd05471">
    <property type="entry name" value="pepsin_like"/>
    <property type="match status" value="1"/>
</dbReference>
<evidence type="ECO:0000256" key="4">
    <source>
        <dbReference type="SAM" id="SignalP"/>
    </source>
</evidence>
<dbReference type="EMBL" id="JAKKPZ010000012">
    <property type="protein sequence ID" value="KAI1715025.1"/>
    <property type="molecule type" value="Genomic_DNA"/>
</dbReference>
<dbReference type="Proteomes" id="UP001201812">
    <property type="component" value="Unassembled WGS sequence"/>
</dbReference>
<name>A0AAD4N4Z0_9BILA</name>
<feature type="region of interest" description="Disordered" evidence="3">
    <location>
        <begin position="379"/>
        <end position="403"/>
    </location>
</feature>
<dbReference type="PROSITE" id="PS51767">
    <property type="entry name" value="PEPTIDASE_A1"/>
    <property type="match status" value="1"/>
</dbReference>
<dbReference type="InterPro" id="IPR033121">
    <property type="entry name" value="PEPTIDASE_A1"/>
</dbReference>
<dbReference type="PANTHER" id="PTHR47966:SF51">
    <property type="entry name" value="BETA-SITE APP-CLEAVING ENZYME, ISOFORM A-RELATED"/>
    <property type="match status" value="1"/>
</dbReference>
<reference evidence="6" key="1">
    <citation type="submission" date="2022-01" db="EMBL/GenBank/DDBJ databases">
        <title>Genome Sequence Resource for Two Populations of Ditylenchus destructor, the Migratory Endoparasitic Phytonematode.</title>
        <authorList>
            <person name="Zhang H."/>
            <person name="Lin R."/>
            <person name="Xie B."/>
        </authorList>
    </citation>
    <scope>NUCLEOTIDE SEQUENCE</scope>
    <source>
        <strain evidence="6">BazhouSP</strain>
    </source>
</reference>
<protein>
    <submittedName>
        <fullName evidence="6">Eukaryotic aspartyl protease domain-containing protein</fullName>
    </submittedName>
</protein>
<feature type="signal peptide" evidence="4">
    <location>
        <begin position="1"/>
        <end position="28"/>
    </location>
</feature>
<keyword evidence="6" id="KW-0378">Hydrolase</keyword>
<dbReference type="Pfam" id="PF00026">
    <property type="entry name" value="Asp"/>
    <property type="match status" value="1"/>
</dbReference>
<feature type="domain" description="Peptidase A1" evidence="5">
    <location>
        <begin position="45"/>
        <end position="373"/>
    </location>
</feature>
<dbReference type="PANTHER" id="PTHR47966">
    <property type="entry name" value="BETA-SITE APP-CLEAVING ENZYME, ISOFORM A-RELATED"/>
    <property type="match status" value="1"/>
</dbReference>
<dbReference type="GO" id="GO:0006508">
    <property type="term" value="P:proteolysis"/>
    <property type="evidence" value="ECO:0007669"/>
    <property type="project" value="UniProtKB-KW"/>
</dbReference>
<comment type="caution">
    <text evidence="6">The sequence shown here is derived from an EMBL/GenBank/DDBJ whole genome shotgun (WGS) entry which is preliminary data.</text>
</comment>
<evidence type="ECO:0000256" key="2">
    <source>
        <dbReference type="PIRSR" id="PIRSR601461-2"/>
    </source>
</evidence>
<dbReference type="SUPFAM" id="SSF50630">
    <property type="entry name" value="Acid proteases"/>
    <property type="match status" value="1"/>
</dbReference>
<keyword evidence="6" id="KW-0645">Protease</keyword>
<evidence type="ECO:0000259" key="5">
    <source>
        <dbReference type="PROSITE" id="PS51767"/>
    </source>
</evidence>
<dbReference type="InterPro" id="IPR021109">
    <property type="entry name" value="Peptidase_aspartic_dom_sf"/>
</dbReference>
<feature type="disulfide bond" evidence="2">
    <location>
        <begin position="290"/>
        <end position="329"/>
    </location>
</feature>
<proteinExistence type="inferred from homology"/>
<organism evidence="6 7">
    <name type="scientific">Ditylenchus destructor</name>
    <dbReference type="NCBI Taxonomy" id="166010"/>
    <lineage>
        <taxon>Eukaryota</taxon>
        <taxon>Metazoa</taxon>
        <taxon>Ecdysozoa</taxon>
        <taxon>Nematoda</taxon>
        <taxon>Chromadorea</taxon>
        <taxon>Rhabditida</taxon>
        <taxon>Tylenchina</taxon>
        <taxon>Tylenchomorpha</taxon>
        <taxon>Sphaerularioidea</taxon>
        <taxon>Anguinidae</taxon>
        <taxon>Anguininae</taxon>
        <taxon>Ditylenchus</taxon>
    </lineage>
</organism>
<dbReference type="InterPro" id="IPR034164">
    <property type="entry name" value="Pepsin-like_dom"/>
</dbReference>
<evidence type="ECO:0000313" key="6">
    <source>
        <dbReference type="EMBL" id="KAI1715025.1"/>
    </source>
</evidence>
<comment type="similarity">
    <text evidence="1">Belongs to the peptidase A1 family.</text>
</comment>
<evidence type="ECO:0000313" key="7">
    <source>
        <dbReference type="Proteomes" id="UP001201812"/>
    </source>
</evidence>
<gene>
    <name evidence="6" type="ORF">DdX_08302</name>
</gene>
<evidence type="ECO:0000256" key="1">
    <source>
        <dbReference type="ARBA" id="ARBA00007447"/>
    </source>
</evidence>
<dbReference type="InterPro" id="IPR001461">
    <property type="entry name" value="Aspartic_peptidase_A1"/>
</dbReference>
<dbReference type="AlphaFoldDB" id="A0AAD4N4Z0"/>
<evidence type="ECO:0000256" key="3">
    <source>
        <dbReference type="SAM" id="MobiDB-lite"/>
    </source>
</evidence>